<dbReference type="GO" id="GO:0019005">
    <property type="term" value="C:SCF ubiquitin ligase complex"/>
    <property type="evidence" value="ECO:0007669"/>
    <property type="project" value="TreeGrafter"/>
</dbReference>
<dbReference type="InParanoid" id="G3GRV5"/>
<dbReference type="GO" id="GO:0031146">
    <property type="term" value="P:SCF-dependent proteasomal ubiquitin-dependent protein catabolic process"/>
    <property type="evidence" value="ECO:0007669"/>
    <property type="project" value="TreeGrafter"/>
</dbReference>
<dbReference type="FunFam" id="1.20.1280.50:FF:000033">
    <property type="entry name" value="F-box only protein 31"/>
    <property type="match status" value="1"/>
</dbReference>
<evidence type="ECO:0000313" key="13">
    <source>
        <dbReference type="Proteomes" id="UP000001075"/>
    </source>
</evidence>
<dbReference type="GO" id="GO:0006974">
    <property type="term" value="P:DNA damage response"/>
    <property type="evidence" value="ECO:0007669"/>
    <property type="project" value="UniProtKB-KW"/>
</dbReference>
<reference evidence="13" key="1">
    <citation type="journal article" date="2011" name="Nat. Biotechnol.">
        <title>The genomic sequence of the Chinese hamster ovary (CHO)-K1 cell line.</title>
        <authorList>
            <person name="Xu X."/>
            <person name="Nagarajan H."/>
            <person name="Lewis N.E."/>
            <person name="Pan S."/>
            <person name="Cai Z."/>
            <person name="Liu X."/>
            <person name="Chen W."/>
            <person name="Xie M."/>
            <person name="Wang W."/>
            <person name="Hammond S."/>
            <person name="Andersen M.R."/>
            <person name="Neff N."/>
            <person name="Passarelli B."/>
            <person name="Koh W."/>
            <person name="Fan H.C."/>
            <person name="Wang J."/>
            <person name="Gui Y."/>
            <person name="Lee K.H."/>
            <person name="Betenbaugh M.J."/>
            <person name="Quake S.R."/>
            <person name="Famili I."/>
            <person name="Palsson B.O."/>
            <person name="Wang J."/>
        </authorList>
    </citation>
    <scope>NUCLEOTIDE SEQUENCE [LARGE SCALE GENOMIC DNA]</scope>
    <source>
        <strain evidence="13">CHO K1 cell line</strain>
    </source>
</reference>
<comment type="subunit">
    <text evidence="9">Part of a SCF (SKP1-cullin-F-box) protein ligase complex SCF(FBXO31) composed of CUL1, SKP1, RBX1 and FBXO31. Interacts (when phosphorylated at Ser-33) with CDC20, promoting ubiquitination by the APC/C complex.</text>
</comment>
<dbReference type="GO" id="GO:0016567">
    <property type="term" value="P:protein ubiquitination"/>
    <property type="evidence" value="ECO:0007669"/>
    <property type="project" value="UniProtKB-UniPathway"/>
</dbReference>
<comment type="similarity">
    <text evidence="3">Belongs to the FBXO31 family.</text>
</comment>
<name>G3GRV5_CRIGR</name>
<dbReference type="Gene3D" id="1.20.1280.50">
    <property type="match status" value="1"/>
</dbReference>
<dbReference type="InterPro" id="IPR001810">
    <property type="entry name" value="F-box_dom"/>
</dbReference>
<evidence type="ECO:0000256" key="5">
    <source>
        <dbReference type="ARBA" id="ARBA00022763"/>
    </source>
</evidence>
<dbReference type="STRING" id="10029.G3GRV5"/>
<feature type="non-terminal residue" evidence="12">
    <location>
        <position position="1"/>
    </location>
</feature>
<evidence type="ECO:0000256" key="6">
    <source>
        <dbReference type="ARBA" id="ARBA00022786"/>
    </source>
</evidence>
<dbReference type="PANTHER" id="PTHR10706">
    <property type="entry name" value="F-BOX FAMILY PROTEIN"/>
    <property type="match status" value="1"/>
</dbReference>
<dbReference type="SMART" id="SM00256">
    <property type="entry name" value="FBOX"/>
    <property type="match status" value="1"/>
</dbReference>
<evidence type="ECO:0000256" key="3">
    <source>
        <dbReference type="ARBA" id="ARBA00010611"/>
    </source>
</evidence>
<protein>
    <recommendedName>
        <fullName evidence="8">F-box only protein 31</fullName>
    </recommendedName>
</protein>
<accession>G3GRV5</accession>
<keyword evidence="7" id="KW-0131">Cell cycle</keyword>
<dbReference type="Proteomes" id="UP000001075">
    <property type="component" value="Unassembled WGS sequence"/>
</dbReference>
<keyword evidence="6" id="KW-0833">Ubl conjugation pathway</keyword>
<dbReference type="FunCoup" id="G3GRV5">
    <property type="interactions" value="30"/>
</dbReference>
<dbReference type="eggNOG" id="ENOG502QR2A">
    <property type="taxonomic scope" value="Eukaryota"/>
</dbReference>
<feature type="compositionally biased region" description="Low complexity" evidence="10">
    <location>
        <begin position="324"/>
        <end position="341"/>
    </location>
</feature>
<comment type="pathway">
    <text evidence="2">Protein modification; protein ubiquitination.</text>
</comment>
<dbReference type="PROSITE" id="PS50181">
    <property type="entry name" value="FBOX"/>
    <property type="match status" value="1"/>
</dbReference>
<evidence type="ECO:0000256" key="7">
    <source>
        <dbReference type="ARBA" id="ARBA00023306"/>
    </source>
</evidence>
<dbReference type="PaxDb" id="10029-XP_007622126.1"/>
<feature type="domain" description="F-box" evidence="11">
    <location>
        <begin position="3"/>
        <end position="49"/>
    </location>
</feature>
<evidence type="ECO:0000256" key="1">
    <source>
        <dbReference type="ARBA" id="ARBA00004496"/>
    </source>
</evidence>
<dbReference type="SUPFAM" id="SSF81383">
    <property type="entry name" value="F-box domain"/>
    <property type="match status" value="1"/>
</dbReference>
<proteinExistence type="inferred from homology"/>
<evidence type="ECO:0000256" key="8">
    <source>
        <dbReference type="ARBA" id="ARBA00068844"/>
    </source>
</evidence>
<evidence type="ECO:0000259" key="11">
    <source>
        <dbReference type="PROSITE" id="PS50181"/>
    </source>
</evidence>
<sequence length="436" mass="49557">PARCSLLELPPELLVEIFASLPGTDLPSLAQVCSRFRRILHTDTIWRRRCREEYGVCENLRKLEITGVSCRDVYAKLLHRYRHILGLWQPDIGPYGGLLNVVVDGLFIIGWMYLPPHDPHVGDPMRFKPLFRIHLMERKSATVECMYGHKGPHNGHIQEFRTWLREEWGRTLEDIFHEHMQELILMKFIYTSQYDNCLTYRRIYLPPSHPDDLIKPGLFKGTYGSHGLEIVMLSFHGSRARGTKITGDPNIPAGQQTVEIDLHRRIQLPDVENLRNFNELSRIVLEVREQVRQEQQEAGEDPAPLREPSAKGPDGPHAADSKEPGSGAEAAEPSASSGQGQPFVLPVGVSSRNEDYPRTCRLCFYGTGLIAGHGFTSPERTPGVFVLFDEDRFGFLWLELKSFSLYSRVQATFQNADAPSPQAFDEMLRNIQSLTS</sequence>
<evidence type="ECO:0000256" key="2">
    <source>
        <dbReference type="ARBA" id="ARBA00004906"/>
    </source>
</evidence>
<keyword evidence="4" id="KW-0963">Cytoplasm</keyword>
<dbReference type="Pfam" id="PF12014">
    <property type="entry name" value="Cyclin_D1_bind"/>
    <property type="match status" value="1"/>
</dbReference>
<evidence type="ECO:0000313" key="12">
    <source>
        <dbReference type="EMBL" id="EGV94099.1"/>
    </source>
</evidence>
<dbReference type="InterPro" id="IPR036047">
    <property type="entry name" value="F-box-like_dom_sf"/>
</dbReference>
<organism evidence="12 13">
    <name type="scientific">Cricetulus griseus</name>
    <name type="common">Chinese hamster</name>
    <name type="synonym">Cricetulus barabensis griseus</name>
    <dbReference type="NCBI Taxonomy" id="10029"/>
    <lineage>
        <taxon>Eukaryota</taxon>
        <taxon>Metazoa</taxon>
        <taxon>Chordata</taxon>
        <taxon>Craniata</taxon>
        <taxon>Vertebrata</taxon>
        <taxon>Euteleostomi</taxon>
        <taxon>Mammalia</taxon>
        <taxon>Eutheria</taxon>
        <taxon>Euarchontoglires</taxon>
        <taxon>Glires</taxon>
        <taxon>Rodentia</taxon>
        <taxon>Myomorpha</taxon>
        <taxon>Muroidea</taxon>
        <taxon>Cricetidae</taxon>
        <taxon>Cricetinae</taxon>
        <taxon>Cricetulus</taxon>
    </lineage>
</organism>
<dbReference type="PANTHER" id="PTHR10706:SF130">
    <property type="entry name" value="F-BOX ONLY PROTEIN 31"/>
    <property type="match status" value="1"/>
</dbReference>
<dbReference type="Pfam" id="PF12937">
    <property type="entry name" value="F-box-like"/>
    <property type="match status" value="1"/>
</dbReference>
<evidence type="ECO:0000256" key="9">
    <source>
        <dbReference type="ARBA" id="ARBA00093506"/>
    </source>
</evidence>
<gene>
    <name evidence="12" type="ORF">I79_000250</name>
</gene>
<dbReference type="GO" id="GO:0005737">
    <property type="term" value="C:cytoplasm"/>
    <property type="evidence" value="ECO:0007669"/>
    <property type="project" value="UniProtKB-SubCell"/>
</dbReference>
<evidence type="ECO:0000256" key="4">
    <source>
        <dbReference type="ARBA" id="ARBA00022490"/>
    </source>
</evidence>
<dbReference type="UniPathway" id="UPA00143"/>
<keyword evidence="5" id="KW-0227">DNA damage</keyword>
<feature type="region of interest" description="Disordered" evidence="10">
    <location>
        <begin position="291"/>
        <end position="348"/>
    </location>
</feature>
<dbReference type="AlphaFoldDB" id="G3GRV5"/>
<evidence type="ECO:0000256" key="10">
    <source>
        <dbReference type="SAM" id="MobiDB-lite"/>
    </source>
</evidence>
<dbReference type="InterPro" id="IPR045048">
    <property type="entry name" value="FBXO31/39"/>
</dbReference>
<dbReference type="EMBL" id="JH000004">
    <property type="protein sequence ID" value="EGV94099.1"/>
    <property type="molecule type" value="Genomic_DNA"/>
</dbReference>
<comment type="subcellular location">
    <subcellularLocation>
        <location evidence="1">Cytoplasm</location>
    </subcellularLocation>
</comment>